<feature type="transmembrane region" description="Helical" evidence="7">
    <location>
        <begin position="286"/>
        <end position="308"/>
    </location>
</feature>
<feature type="domain" description="ABC transmembrane type-1" evidence="8">
    <location>
        <begin position="104"/>
        <end position="304"/>
    </location>
</feature>
<evidence type="ECO:0000256" key="4">
    <source>
        <dbReference type="ARBA" id="ARBA00022692"/>
    </source>
</evidence>
<keyword evidence="2 7" id="KW-0813">Transport</keyword>
<evidence type="ECO:0000313" key="10">
    <source>
        <dbReference type="Proteomes" id="UP000437562"/>
    </source>
</evidence>
<keyword evidence="6 7" id="KW-0472">Membrane</keyword>
<evidence type="ECO:0000256" key="3">
    <source>
        <dbReference type="ARBA" id="ARBA00022475"/>
    </source>
</evidence>
<dbReference type="Proteomes" id="UP000437562">
    <property type="component" value="Unassembled WGS sequence"/>
</dbReference>
<dbReference type="PROSITE" id="PS50928">
    <property type="entry name" value="ABC_TM1"/>
    <property type="match status" value="1"/>
</dbReference>
<keyword evidence="3" id="KW-1003">Cell membrane</keyword>
<feature type="transmembrane region" description="Helical" evidence="7">
    <location>
        <begin position="33"/>
        <end position="57"/>
    </location>
</feature>
<evidence type="ECO:0000256" key="6">
    <source>
        <dbReference type="ARBA" id="ARBA00023136"/>
    </source>
</evidence>
<comment type="similarity">
    <text evidence="7">Belongs to the binding-protein-dependent transport system permease family.</text>
</comment>
<dbReference type="GO" id="GO:0005886">
    <property type="term" value="C:plasma membrane"/>
    <property type="evidence" value="ECO:0007669"/>
    <property type="project" value="UniProtKB-SubCell"/>
</dbReference>
<gene>
    <name evidence="9" type="ORF">BACI71_10267</name>
</gene>
<evidence type="ECO:0000256" key="5">
    <source>
        <dbReference type="ARBA" id="ARBA00022989"/>
    </source>
</evidence>
<protein>
    <submittedName>
        <fullName evidence="9">Binding-protein-dependent transport systems inner membrane component</fullName>
    </submittedName>
</protein>
<dbReference type="PANTHER" id="PTHR30465:SF44">
    <property type="entry name" value="ABC-TYPE DIPEPTIDE_OLIGOPEPTIDE TRANSPORT SYSTEM, PERMEASE COMPONENT"/>
    <property type="match status" value="1"/>
</dbReference>
<evidence type="ECO:0000256" key="2">
    <source>
        <dbReference type="ARBA" id="ARBA00022448"/>
    </source>
</evidence>
<evidence type="ECO:0000256" key="1">
    <source>
        <dbReference type="ARBA" id="ARBA00004651"/>
    </source>
</evidence>
<evidence type="ECO:0000259" key="8">
    <source>
        <dbReference type="PROSITE" id="PS50928"/>
    </source>
</evidence>
<dbReference type="CDD" id="cd06261">
    <property type="entry name" value="TM_PBP2"/>
    <property type="match status" value="1"/>
</dbReference>
<keyword evidence="5 7" id="KW-1133">Transmembrane helix</keyword>
<name>A0A653MFL2_BACMY</name>
<feature type="transmembrane region" description="Helical" evidence="7">
    <location>
        <begin position="187"/>
        <end position="206"/>
    </location>
</feature>
<dbReference type="InterPro" id="IPR000515">
    <property type="entry name" value="MetI-like"/>
</dbReference>
<dbReference type="PANTHER" id="PTHR30465">
    <property type="entry name" value="INNER MEMBRANE ABC TRANSPORTER"/>
    <property type="match status" value="1"/>
</dbReference>
<feature type="transmembrane region" description="Helical" evidence="7">
    <location>
        <begin position="252"/>
        <end position="274"/>
    </location>
</feature>
<dbReference type="AlphaFoldDB" id="A0A653MFL2"/>
<dbReference type="SUPFAM" id="SSF161098">
    <property type="entry name" value="MetI-like"/>
    <property type="match status" value="1"/>
</dbReference>
<feature type="transmembrane region" description="Helical" evidence="7">
    <location>
        <begin position="142"/>
        <end position="167"/>
    </location>
</feature>
<organism evidence="9 10">
    <name type="scientific">Bacillus mycoides</name>
    <dbReference type="NCBI Taxonomy" id="1405"/>
    <lineage>
        <taxon>Bacteria</taxon>
        <taxon>Bacillati</taxon>
        <taxon>Bacillota</taxon>
        <taxon>Bacilli</taxon>
        <taxon>Bacillales</taxon>
        <taxon>Bacillaceae</taxon>
        <taxon>Bacillus</taxon>
        <taxon>Bacillus cereus group</taxon>
    </lineage>
</organism>
<dbReference type="EMBL" id="CABWMC010000001">
    <property type="protein sequence ID" value="VXB02773.1"/>
    <property type="molecule type" value="Genomic_DNA"/>
</dbReference>
<evidence type="ECO:0000313" key="9">
    <source>
        <dbReference type="EMBL" id="VXB02773.1"/>
    </source>
</evidence>
<reference evidence="9 10" key="1">
    <citation type="submission" date="2019-10" db="EMBL/GenBank/DDBJ databases">
        <authorList>
            <person name="Karimi E."/>
        </authorList>
    </citation>
    <scope>NUCLEOTIDE SEQUENCE [LARGE SCALE GENOMIC DNA]</scope>
    <source>
        <strain evidence="9">Bacillus sp. 71</strain>
    </source>
</reference>
<dbReference type="Pfam" id="PF00528">
    <property type="entry name" value="BPD_transp_1"/>
    <property type="match status" value="1"/>
</dbReference>
<dbReference type="InterPro" id="IPR035906">
    <property type="entry name" value="MetI-like_sf"/>
</dbReference>
<accession>A0A653MFL2</accession>
<evidence type="ECO:0000256" key="7">
    <source>
        <dbReference type="RuleBase" id="RU363032"/>
    </source>
</evidence>
<keyword evidence="4 7" id="KW-0812">Transmembrane</keyword>
<dbReference type="Gene3D" id="1.10.3720.10">
    <property type="entry name" value="MetI-like"/>
    <property type="match status" value="1"/>
</dbReference>
<comment type="subcellular location">
    <subcellularLocation>
        <location evidence="1 7">Cell membrane</location>
        <topology evidence="1 7">Multi-pass membrane protein</topology>
    </subcellularLocation>
</comment>
<proteinExistence type="inferred from homology"/>
<sequence length="316" mass="37311">MIFLYKYLQFRKLRIKLEDKLYIERRENVVKKVFLNGMEVTVQFIISILGIICLGALPKLFYGFELHASKYIQSLKEVFVNLMDISNFQYVRGKFLFPQLFVHYKETIVIFLAAFFISLFVAFCIVYVIMNSSPRIQHRIKSFLIFLESIPDILLILVSQILVIWFFKRTGFLPFQIASIGGESIRGLPIFCLSIPTTILFVKMLVLRFENELEKDYVLFAKAKGLNRFHILNRHVLRNVLLSTLYFAKTNIFFMLSNLYIIEWIFNTGGIFMFLKSYESIRVEVFIVSVLLIYIPIFILFKLFHYLIPAAMKERL</sequence>
<feature type="transmembrane region" description="Helical" evidence="7">
    <location>
        <begin position="108"/>
        <end position="130"/>
    </location>
</feature>
<dbReference type="GO" id="GO:0055085">
    <property type="term" value="P:transmembrane transport"/>
    <property type="evidence" value="ECO:0007669"/>
    <property type="project" value="InterPro"/>
</dbReference>